<gene>
    <name evidence="2" type="ORF">OHK93_000056</name>
</gene>
<organism evidence="2 3">
    <name type="scientific">Ramalina farinacea</name>
    <dbReference type="NCBI Taxonomy" id="258253"/>
    <lineage>
        <taxon>Eukaryota</taxon>
        <taxon>Fungi</taxon>
        <taxon>Dikarya</taxon>
        <taxon>Ascomycota</taxon>
        <taxon>Pezizomycotina</taxon>
        <taxon>Lecanoromycetes</taxon>
        <taxon>OSLEUM clade</taxon>
        <taxon>Lecanoromycetidae</taxon>
        <taxon>Lecanorales</taxon>
        <taxon>Lecanorineae</taxon>
        <taxon>Ramalinaceae</taxon>
        <taxon>Ramalina</taxon>
    </lineage>
</organism>
<evidence type="ECO:0000256" key="1">
    <source>
        <dbReference type="SAM" id="Phobius"/>
    </source>
</evidence>
<keyword evidence="1" id="KW-0472">Membrane</keyword>
<evidence type="ECO:0000313" key="2">
    <source>
        <dbReference type="EMBL" id="MDI1484922.1"/>
    </source>
</evidence>
<keyword evidence="1" id="KW-1133">Transmembrane helix</keyword>
<comment type="caution">
    <text evidence="2">The sequence shown here is derived from an EMBL/GenBank/DDBJ whole genome shotgun (WGS) entry which is preliminary data.</text>
</comment>
<dbReference type="EMBL" id="JAPUFD010000001">
    <property type="protein sequence ID" value="MDI1484922.1"/>
    <property type="molecule type" value="Genomic_DNA"/>
</dbReference>
<protein>
    <submittedName>
        <fullName evidence="2">Uncharacterized protein</fullName>
    </submittedName>
</protein>
<feature type="transmembrane region" description="Helical" evidence="1">
    <location>
        <begin position="51"/>
        <end position="73"/>
    </location>
</feature>
<feature type="transmembrane region" description="Helical" evidence="1">
    <location>
        <begin position="93"/>
        <end position="110"/>
    </location>
</feature>
<keyword evidence="1" id="KW-0812">Transmembrane</keyword>
<evidence type="ECO:0000313" key="3">
    <source>
        <dbReference type="Proteomes" id="UP001161017"/>
    </source>
</evidence>
<dbReference type="AlphaFoldDB" id="A0AA43TUQ3"/>
<reference evidence="2" key="1">
    <citation type="journal article" date="2023" name="Genome Biol. Evol.">
        <title>First Whole Genome Sequence and Flow Cytometry Genome Size Data for the Lichen-Forming Fungus Ramalina farinacea (Ascomycota).</title>
        <authorList>
            <person name="Llewellyn T."/>
            <person name="Mian S."/>
            <person name="Hill R."/>
            <person name="Leitch I.J."/>
            <person name="Gaya E."/>
        </authorList>
    </citation>
    <scope>NUCLEOTIDE SEQUENCE</scope>
    <source>
        <strain evidence="2">LIQ254RAFAR</strain>
    </source>
</reference>
<proteinExistence type="predicted"/>
<accession>A0AA43TUQ3</accession>
<name>A0AA43TUQ3_9LECA</name>
<sequence>MIEAFTPRWIRNKTFEFTPSGSSSERIQKPLRDLNIGIFHRVWKILWRENVGFHLIYVLLVAAALARSCTVIMQHPHESLAMDFVIRLAWPPVLWLVCLTSFAVPIRCAFNPPSIPNRAQLLKRDPVRRASYPHVVQDVGDDGLLNSQTHASTQ</sequence>
<keyword evidence="3" id="KW-1185">Reference proteome</keyword>
<dbReference type="Proteomes" id="UP001161017">
    <property type="component" value="Unassembled WGS sequence"/>
</dbReference>